<feature type="transmembrane region" description="Helical" evidence="7">
    <location>
        <begin position="67"/>
        <end position="84"/>
    </location>
</feature>
<evidence type="ECO:0000256" key="3">
    <source>
        <dbReference type="ARBA" id="ARBA00022475"/>
    </source>
</evidence>
<dbReference type="RefSeq" id="WP_095371967.1">
    <property type="nucleotide sequence ID" value="NZ_CP022983.1"/>
</dbReference>
<dbReference type="SUPFAM" id="SSF50182">
    <property type="entry name" value="Sm-like ribonucleoproteins"/>
    <property type="match status" value="1"/>
</dbReference>
<keyword evidence="12" id="KW-1185">Reference proteome</keyword>
<dbReference type="SUPFAM" id="SSF82861">
    <property type="entry name" value="Mechanosensitive channel protein MscS (YggB), transmembrane region"/>
    <property type="match status" value="1"/>
</dbReference>
<dbReference type="Pfam" id="PF00924">
    <property type="entry name" value="MS_channel_2nd"/>
    <property type="match status" value="1"/>
</dbReference>
<dbReference type="Gene3D" id="1.10.287.1260">
    <property type="match status" value="1"/>
</dbReference>
<evidence type="ECO:0000259" key="8">
    <source>
        <dbReference type="Pfam" id="PF00924"/>
    </source>
</evidence>
<evidence type="ECO:0000313" key="12">
    <source>
        <dbReference type="Proteomes" id="UP000215137"/>
    </source>
</evidence>
<dbReference type="AlphaFoldDB" id="A0A248TJL9"/>
<feature type="domain" description="Mechanosensitive ion channel transmembrane helices 2/3" evidence="10">
    <location>
        <begin position="140"/>
        <end position="180"/>
    </location>
</feature>
<feature type="transmembrane region" description="Helical" evidence="7">
    <location>
        <begin position="132"/>
        <end position="153"/>
    </location>
</feature>
<dbReference type="Pfam" id="PF21082">
    <property type="entry name" value="MS_channel_3rd"/>
    <property type="match status" value="1"/>
</dbReference>
<name>A0A248TJL9_9BACI</name>
<protein>
    <submittedName>
        <fullName evidence="11">Mechanosensitive ion channel protein</fullName>
    </submittedName>
</protein>
<dbReference type="InterPro" id="IPR049142">
    <property type="entry name" value="MS_channel_1st"/>
</dbReference>
<dbReference type="InterPro" id="IPR011066">
    <property type="entry name" value="MscS_channel_C_sf"/>
</dbReference>
<reference evidence="11 12" key="1">
    <citation type="submission" date="2017-08" db="EMBL/GenBank/DDBJ databases">
        <title>Complete Genome Sequence of Bacillus kochii Oregon-R-modENCODE STRAIN BDGP4, isolated from Drosophila melanogaster gut.</title>
        <authorList>
            <person name="Wan K.H."/>
            <person name="Yu C."/>
            <person name="Park S."/>
            <person name="Hammonds A.S."/>
            <person name="Booth B.W."/>
            <person name="Celniker S.E."/>
        </authorList>
    </citation>
    <scope>NUCLEOTIDE SEQUENCE [LARGE SCALE GENOMIC DNA]</scope>
    <source>
        <strain evidence="11 12">BDGP4</strain>
    </source>
</reference>
<evidence type="ECO:0000256" key="5">
    <source>
        <dbReference type="ARBA" id="ARBA00022989"/>
    </source>
</evidence>
<dbReference type="OrthoDB" id="9809206at2"/>
<evidence type="ECO:0000259" key="10">
    <source>
        <dbReference type="Pfam" id="PF21088"/>
    </source>
</evidence>
<evidence type="ECO:0000256" key="6">
    <source>
        <dbReference type="ARBA" id="ARBA00023136"/>
    </source>
</evidence>
<dbReference type="InterPro" id="IPR049278">
    <property type="entry name" value="MS_channel_C"/>
</dbReference>
<dbReference type="KEGG" id="bko:CKF48_14315"/>
<dbReference type="InterPro" id="IPR011014">
    <property type="entry name" value="MscS_channel_TM-2"/>
</dbReference>
<dbReference type="PANTHER" id="PTHR43634:SF2">
    <property type="entry name" value="LOW CONDUCTANCE MECHANOSENSITIVE CHANNEL YNAI"/>
    <property type="match status" value="1"/>
</dbReference>
<dbReference type="InterPro" id="IPR010920">
    <property type="entry name" value="LSM_dom_sf"/>
</dbReference>
<dbReference type="InterPro" id="IPR023408">
    <property type="entry name" value="MscS_beta-dom_sf"/>
</dbReference>
<keyword evidence="3" id="KW-1003">Cell membrane</keyword>
<keyword evidence="6 7" id="KW-0472">Membrane</keyword>
<dbReference type="InterPro" id="IPR006685">
    <property type="entry name" value="MscS_channel_2nd"/>
</dbReference>
<evidence type="ECO:0000256" key="2">
    <source>
        <dbReference type="ARBA" id="ARBA00008017"/>
    </source>
</evidence>
<comment type="subcellular location">
    <subcellularLocation>
        <location evidence="1">Cell membrane</location>
        <topology evidence="1">Multi-pass membrane protein</topology>
    </subcellularLocation>
</comment>
<dbReference type="PANTHER" id="PTHR43634">
    <property type="entry name" value="OW CONDUCTANCE MECHANOSENSITIVE CHANNEL"/>
    <property type="match status" value="1"/>
</dbReference>
<dbReference type="InterPro" id="IPR045042">
    <property type="entry name" value="YnaI-like"/>
</dbReference>
<evidence type="ECO:0000256" key="1">
    <source>
        <dbReference type="ARBA" id="ARBA00004651"/>
    </source>
</evidence>
<dbReference type="Pfam" id="PF21088">
    <property type="entry name" value="MS_channel_1st"/>
    <property type="match status" value="1"/>
</dbReference>
<evidence type="ECO:0000256" key="4">
    <source>
        <dbReference type="ARBA" id="ARBA00022692"/>
    </source>
</evidence>
<feature type="domain" description="Mechanosensitive ion channel MscS C-terminal" evidence="9">
    <location>
        <begin position="254"/>
        <end position="341"/>
    </location>
</feature>
<dbReference type="SUPFAM" id="SSF82689">
    <property type="entry name" value="Mechanosensitive channel protein MscS (YggB), C-terminal domain"/>
    <property type="match status" value="1"/>
</dbReference>
<feature type="transmembrane region" description="Helical" evidence="7">
    <location>
        <begin position="159"/>
        <end position="179"/>
    </location>
</feature>
<comment type="similarity">
    <text evidence="2">Belongs to the MscS (TC 1.A.23) family.</text>
</comment>
<dbReference type="EMBL" id="CP022983">
    <property type="protein sequence ID" value="ASV68397.1"/>
    <property type="molecule type" value="Genomic_DNA"/>
</dbReference>
<keyword evidence="5 7" id="KW-1133">Transmembrane helix</keyword>
<keyword evidence="4 7" id="KW-0812">Transmembrane</keyword>
<feature type="transmembrane region" description="Helical" evidence="7">
    <location>
        <begin position="90"/>
        <end position="111"/>
    </location>
</feature>
<dbReference type="GO" id="GO:0005886">
    <property type="term" value="C:plasma membrane"/>
    <property type="evidence" value="ECO:0007669"/>
    <property type="project" value="UniProtKB-SubCell"/>
</dbReference>
<proteinExistence type="inferred from homology"/>
<feature type="transmembrane region" description="Helical" evidence="7">
    <location>
        <begin position="14"/>
        <end position="34"/>
    </location>
</feature>
<dbReference type="Gene3D" id="2.30.30.60">
    <property type="match status" value="1"/>
</dbReference>
<dbReference type="GO" id="GO:0055085">
    <property type="term" value="P:transmembrane transport"/>
    <property type="evidence" value="ECO:0007669"/>
    <property type="project" value="InterPro"/>
</dbReference>
<sequence length="372" mass="42193">MEGAFSFLDSENTWIQLGISIGIVILFLIFRGIFAKYLFQLLMKVSNKANSQLLSHIFLSFEKPVKWIFIIVGLYIAMDFFPYLEQHNRIFVALIKSAFITMIAWGLYNVASASSAVFIKMRDKYKLEVDDILIPFLSRMLRIVIMVIAASIILQEFGYHISGLVAGLGIGGAAIAFAAKDAIGNLFGGFVIITEKPFTIGDWIMTPSVEGTVEDISFRSTKVRTFAQAIVTLPNGTIANEPITNWSRMGKRQITFNLSISHETPRHKLQRIVDRIHSTLVNNDDIHPETIFVTFDEIKDNSYDLFLYFFTNTTNWGEFLKIKENINFQIIDILEQEGVIIALESTRVYVDSDKLLADQKENKDQLMLGKDS</sequence>
<accession>A0A248TJL9</accession>
<evidence type="ECO:0000256" key="7">
    <source>
        <dbReference type="SAM" id="Phobius"/>
    </source>
</evidence>
<evidence type="ECO:0000259" key="9">
    <source>
        <dbReference type="Pfam" id="PF21082"/>
    </source>
</evidence>
<gene>
    <name evidence="11" type="ORF">CKF48_14315</name>
</gene>
<organism evidence="11 12">
    <name type="scientific">Cytobacillus kochii</name>
    <dbReference type="NCBI Taxonomy" id="859143"/>
    <lineage>
        <taxon>Bacteria</taxon>
        <taxon>Bacillati</taxon>
        <taxon>Bacillota</taxon>
        <taxon>Bacilli</taxon>
        <taxon>Bacillales</taxon>
        <taxon>Bacillaceae</taxon>
        <taxon>Cytobacillus</taxon>
    </lineage>
</organism>
<feature type="domain" description="Mechanosensitive ion channel MscS" evidence="8">
    <location>
        <begin position="181"/>
        <end position="248"/>
    </location>
</feature>
<dbReference type="Gene3D" id="3.30.70.100">
    <property type="match status" value="1"/>
</dbReference>
<evidence type="ECO:0000313" key="11">
    <source>
        <dbReference type="EMBL" id="ASV68397.1"/>
    </source>
</evidence>
<dbReference type="Proteomes" id="UP000215137">
    <property type="component" value="Chromosome"/>
</dbReference>